<evidence type="ECO:0000313" key="3">
    <source>
        <dbReference type="Proteomes" id="UP000218890"/>
    </source>
</evidence>
<organism evidence="2 3">
    <name type="scientific">Halorhodospira halochloris</name>
    <name type="common">Ectothiorhodospira halochloris</name>
    <dbReference type="NCBI Taxonomy" id="1052"/>
    <lineage>
        <taxon>Bacteria</taxon>
        <taxon>Pseudomonadati</taxon>
        <taxon>Pseudomonadota</taxon>
        <taxon>Gammaproteobacteria</taxon>
        <taxon>Chromatiales</taxon>
        <taxon>Ectothiorhodospiraceae</taxon>
        <taxon>Halorhodospira</taxon>
    </lineage>
</organism>
<dbReference type="Proteomes" id="UP000218890">
    <property type="component" value="Chromosome"/>
</dbReference>
<dbReference type="EMBL" id="AP017372">
    <property type="protein sequence ID" value="BAU56757.1"/>
    <property type="molecule type" value="Genomic_DNA"/>
</dbReference>
<dbReference type="OrthoDB" id="5791639at2"/>
<dbReference type="InterPro" id="IPR011250">
    <property type="entry name" value="OMP/PagP_B-barrel"/>
</dbReference>
<proteinExistence type="predicted"/>
<dbReference type="SUPFAM" id="SSF56925">
    <property type="entry name" value="OMPA-like"/>
    <property type="match status" value="1"/>
</dbReference>
<keyword evidence="1" id="KW-0732">Signal</keyword>
<accession>A0A110B4L2</accession>
<evidence type="ECO:0000256" key="1">
    <source>
        <dbReference type="SAM" id="SignalP"/>
    </source>
</evidence>
<evidence type="ECO:0000313" key="2">
    <source>
        <dbReference type="EMBL" id="BAU56757.1"/>
    </source>
</evidence>
<protein>
    <submittedName>
        <fullName evidence="2">Uncharacterized protein</fullName>
    </submittedName>
</protein>
<dbReference type="KEGG" id="hhk:HH1059_00870"/>
<reference evidence="2" key="1">
    <citation type="submission" date="2016-02" db="EMBL/GenBank/DDBJ databases">
        <title>Halorhodospira halochloris DSM-1059 complete genome, version 2.</title>
        <authorList>
            <person name="Tsukatani Y."/>
        </authorList>
    </citation>
    <scope>NUCLEOTIDE SEQUENCE</scope>
    <source>
        <strain evidence="2">DSM 1059</strain>
    </source>
</reference>
<feature type="chain" id="PRO_5007142885" evidence="1">
    <location>
        <begin position="27"/>
        <end position="652"/>
    </location>
</feature>
<sequence>MQPWQRIGAIGAASVLLLGAPLYSSANEDVPISGDIEHSDRQAIFGISTLGLEETDYRFPVTYCPHEGDCRDVGTWRVSVSQSFADGVLMGNMGMIIPARYDQIILEGTDTRIETATEVHEIEDSWVPEFSFSAGQDFDTYIEQLQSHLNDNIAEPLAEIMESARQSRFEEMSRDEQTRFIEERAQELDIPATVLEELLNSAYTFGFYLPKIDSGQFRINQVQRTRPDGSTYYVYRTRLTAPLKTSVVVFDFDYEAQEFNVYNTFSAEPANLMEALAQRVSGTESVTTPSRPRQGDAQDVFDKVFEASFRDSVIALTTSLTEDRNFAVAAPTQAVRDGRMEIPVGNQENLRPGAPMMVTRVIDGEEENIGWGKIRTVGDTCLVLDEADRTASVAQIISDGGIDDFDQTREHPWTGVYGRYSAGMDGTELDIVDETGGSQPKYVGIGFQGSLAFIFNSEALYGMWANVDLDIGVVEDFDEGRVELDGGFAVRNRWGLEYRYHLRSPLYLMAGADLGIEYQSYESDTGDDWDVTNINLQPRAGIGYYFGPNWKLMAHAGYSQPIYTDVDIDGTTYSVDMEGGPHAMLSIAHHIGFAGPFASMTQDPSLRCQELRDERQLEELDDAEEGTARACTPQQRPAGEAFRTALQRGMHN</sequence>
<feature type="signal peptide" evidence="1">
    <location>
        <begin position="1"/>
        <end position="26"/>
    </location>
</feature>
<gene>
    <name evidence="2" type="ORF">HH1059_00870</name>
</gene>
<keyword evidence="3" id="KW-1185">Reference proteome</keyword>
<dbReference type="AlphaFoldDB" id="A0A110B4L2"/>
<name>A0A110B4L2_HALHR</name>
<dbReference type="RefSeq" id="WP_096407032.1">
    <property type="nucleotide sequence ID" value="NZ_AP017372.2"/>
</dbReference>